<dbReference type="EMBL" id="JAWXYG010000001">
    <property type="protein sequence ID" value="KAK4285291.1"/>
    <property type="molecule type" value="Genomic_DNA"/>
</dbReference>
<evidence type="ECO:0000256" key="3">
    <source>
        <dbReference type="ARBA" id="ARBA00023163"/>
    </source>
</evidence>
<protein>
    <recommendedName>
        <fullName evidence="6">ARC105/Med15 mediator subunit C-terminal domain-containing protein</fullName>
    </recommendedName>
</protein>
<dbReference type="PANTHER" id="PTHR33137">
    <property type="entry name" value="MEDIATOR OF RNA POLYMERASE II TRANSCRIPTION SUBUNIT 15A-RELATED"/>
    <property type="match status" value="1"/>
</dbReference>
<keyword evidence="4" id="KW-0539">Nucleus</keyword>
<keyword evidence="8" id="KW-1185">Reference proteome</keyword>
<dbReference type="Gene3D" id="1.10.246.20">
    <property type="entry name" value="Coactivator CBP, KIX domain"/>
    <property type="match status" value="1"/>
</dbReference>
<evidence type="ECO:0000313" key="7">
    <source>
        <dbReference type="EMBL" id="KAK4285291.1"/>
    </source>
</evidence>
<proteinExistence type="predicted"/>
<dbReference type="PANTHER" id="PTHR33137:SF37">
    <property type="entry name" value="MEDIATOR COMPLEX SUBUNIT 15 KIX DOMAIN-CONTAINING PROTEIN"/>
    <property type="match status" value="1"/>
</dbReference>
<dbReference type="InterPro" id="IPR044661">
    <property type="entry name" value="MED15a/b/c-like"/>
</dbReference>
<evidence type="ECO:0000313" key="8">
    <source>
        <dbReference type="Proteomes" id="UP001293593"/>
    </source>
</evidence>
<dbReference type="AlphaFoldDB" id="A0AAE1THM2"/>
<sequence>MDNSRVGEGVPYSETSGWKSVWFRKKIVKEIAKAIVVNWPQAVKGSTSLIMGSAERIEENVFASAKDEADYKLKIRIWIRSLDTSSMVPRRKPSATSCNISEAASSSGSNERVADVDWQEVLYQKAQMLRSDLLPILSDIYRCFIFQLSVDDLFIPLFWTVYSNVVSILSLIDFLLHHSSPQNIKQTEIERLPKTKKALDEIFTCLNVTRSQIGPDFESKLDEKKRHIRSFVRVHRAFLDKKGPHSTDKCSTQKAVPSQSSVFQDKLSEKQLTVPSMSLQISHLPEQIPNENKMNPPVKSAKSKQDDPEKLMQQVAKEYDISLKHEIPLSTVTSEQPTPAFQRLVKVASSLAHKSLSESVREIRDIIYLSDILSAPFKRPKNVICSNSVVDLGASSQVGYSKFGDFLNRDMKLRRSHNAMPLYNASLYASTSESIYALIDTDTDSVSPQVKYPTNEEKKTLIEEIKEVKMLLFDTKVVFNEADIIPSVAAGASELIVELCFTGVTVSSNLMSHLVSNHMSIKPLQLRIPTNYPNCSPILLDEMPSESRDEPTDLSTKAKQKFQRSLRSLSDPLSFKSIAMTWEKCVKEALCDYAHKFGGGTFSSKYGGWKNV</sequence>
<gene>
    <name evidence="7" type="ORF">QN277_002011</name>
</gene>
<comment type="subcellular location">
    <subcellularLocation>
        <location evidence="1">Nucleus</location>
    </subcellularLocation>
</comment>
<dbReference type="Pfam" id="PF21539">
    <property type="entry name" value="Med15_C"/>
    <property type="match status" value="1"/>
</dbReference>
<dbReference type="GO" id="GO:0005634">
    <property type="term" value="C:nucleus"/>
    <property type="evidence" value="ECO:0007669"/>
    <property type="project" value="UniProtKB-SubCell"/>
</dbReference>
<evidence type="ECO:0000256" key="2">
    <source>
        <dbReference type="ARBA" id="ARBA00023015"/>
    </source>
</evidence>
<evidence type="ECO:0000256" key="1">
    <source>
        <dbReference type="ARBA" id="ARBA00004123"/>
    </source>
</evidence>
<evidence type="ECO:0000256" key="5">
    <source>
        <dbReference type="SAM" id="MobiDB-lite"/>
    </source>
</evidence>
<evidence type="ECO:0000259" key="6">
    <source>
        <dbReference type="Pfam" id="PF21539"/>
    </source>
</evidence>
<keyword evidence="3" id="KW-0804">Transcription</keyword>
<keyword evidence="2" id="KW-0805">Transcription regulation</keyword>
<dbReference type="InterPro" id="IPR048386">
    <property type="entry name" value="Med15_C"/>
</dbReference>
<reference evidence="7" key="1">
    <citation type="submission" date="2023-10" db="EMBL/GenBank/DDBJ databases">
        <title>Chromosome-level genome of the transformable northern wattle, Acacia crassicarpa.</title>
        <authorList>
            <person name="Massaro I."/>
            <person name="Sinha N.R."/>
            <person name="Poethig S."/>
            <person name="Leichty A.R."/>
        </authorList>
    </citation>
    <scope>NUCLEOTIDE SEQUENCE</scope>
    <source>
        <strain evidence="7">Acra3RX</strain>
        <tissue evidence="7">Leaf</tissue>
    </source>
</reference>
<comment type="caution">
    <text evidence="7">The sequence shown here is derived from an EMBL/GenBank/DDBJ whole genome shotgun (WGS) entry which is preliminary data.</text>
</comment>
<feature type="domain" description="ARC105/Med15 mediator subunit C-terminal" evidence="6">
    <location>
        <begin position="516"/>
        <end position="587"/>
    </location>
</feature>
<dbReference type="Proteomes" id="UP001293593">
    <property type="component" value="Unassembled WGS sequence"/>
</dbReference>
<dbReference type="GO" id="GO:0031490">
    <property type="term" value="F:chromatin DNA binding"/>
    <property type="evidence" value="ECO:0007669"/>
    <property type="project" value="InterPro"/>
</dbReference>
<dbReference type="GO" id="GO:0003713">
    <property type="term" value="F:transcription coactivator activity"/>
    <property type="evidence" value="ECO:0007669"/>
    <property type="project" value="InterPro"/>
</dbReference>
<accession>A0AAE1THM2</accession>
<evidence type="ECO:0000256" key="4">
    <source>
        <dbReference type="ARBA" id="ARBA00023242"/>
    </source>
</evidence>
<feature type="region of interest" description="Disordered" evidence="5">
    <location>
        <begin position="287"/>
        <end position="308"/>
    </location>
</feature>
<name>A0AAE1THM2_9FABA</name>
<dbReference type="InterPro" id="IPR036529">
    <property type="entry name" value="KIX_dom_sf"/>
</dbReference>
<organism evidence="7 8">
    <name type="scientific">Acacia crassicarpa</name>
    <name type="common">northern wattle</name>
    <dbReference type="NCBI Taxonomy" id="499986"/>
    <lineage>
        <taxon>Eukaryota</taxon>
        <taxon>Viridiplantae</taxon>
        <taxon>Streptophyta</taxon>
        <taxon>Embryophyta</taxon>
        <taxon>Tracheophyta</taxon>
        <taxon>Spermatophyta</taxon>
        <taxon>Magnoliopsida</taxon>
        <taxon>eudicotyledons</taxon>
        <taxon>Gunneridae</taxon>
        <taxon>Pentapetalae</taxon>
        <taxon>rosids</taxon>
        <taxon>fabids</taxon>
        <taxon>Fabales</taxon>
        <taxon>Fabaceae</taxon>
        <taxon>Caesalpinioideae</taxon>
        <taxon>mimosoid clade</taxon>
        <taxon>Acacieae</taxon>
        <taxon>Acacia</taxon>
    </lineage>
</organism>